<dbReference type="InterPro" id="IPR007694">
    <property type="entry name" value="DNA_helicase_DnaB-like_C"/>
</dbReference>
<evidence type="ECO:0000256" key="10">
    <source>
        <dbReference type="ARBA" id="ARBA00048954"/>
    </source>
</evidence>
<dbReference type="GO" id="GO:0003677">
    <property type="term" value="F:DNA binding"/>
    <property type="evidence" value="ECO:0007669"/>
    <property type="project" value="UniProtKB-KW"/>
</dbReference>
<dbReference type="SUPFAM" id="SSF48024">
    <property type="entry name" value="N-terminal domain of DnaB helicase"/>
    <property type="match status" value="1"/>
</dbReference>
<evidence type="ECO:0000256" key="1">
    <source>
        <dbReference type="ARBA" id="ARBA00008428"/>
    </source>
</evidence>
<comment type="catalytic activity">
    <reaction evidence="10">
        <text>ATP + H2O = ADP + phosphate + H(+)</text>
        <dbReference type="Rhea" id="RHEA:13065"/>
        <dbReference type="ChEBI" id="CHEBI:15377"/>
        <dbReference type="ChEBI" id="CHEBI:15378"/>
        <dbReference type="ChEBI" id="CHEBI:30616"/>
        <dbReference type="ChEBI" id="CHEBI:43474"/>
        <dbReference type="ChEBI" id="CHEBI:456216"/>
        <dbReference type="EC" id="5.6.2.3"/>
    </reaction>
</comment>
<dbReference type="PANTHER" id="PTHR30153">
    <property type="entry name" value="REPLICATIVE DNA HELICASE DNAB"/>
    <property type="match status" value="1"/>
</dbReference>
<dbReference type="InterPro" id="IPR007693">
    <property type="entry name" value="DNA_helicase_DnaB-like_N"/>
</dbReference>
<evidence type="ECO:0000256" key="8">
    <source>
        <dbReference type="ARBA" id="ARBA00023235"/>
    </source>
</evidence>
<evidence type="ECO:0000313" key="12">
    <source>
        <dbReference type="EMBL" id="QJA48557.1"/>
    </source>
</evidence>
<evidence type="ECO:0000256" key="3">
    <source>
        <dbReference type="ARBA" id="ARBA00022741"/>
    </source>
</evidence>
<evidence type="ECO:0000256" key="5">
    <source>
        <dbReference type="ARBA" id="ARBA00022806"/>
    </source>
</evidence>
<dbReference type="GO" id="GO:0006260">
    <property type="term" value="P:DNA replication"/>
    <property type="evidence" value="ECO:0007669"/>
    <property type="project" value="UniProtKB-KW"/>
</dbReference>
<dbReference type="Gene3D" id="3.40.50.300">
    <property type="entry name" value="P-loop containing nucleotide triphosphate hydrolases"/>
    <property type="match status" value="1"/>
</dbReference>
<name>A0A6H1ZMK5_9ZZZZ</name>
<dbReference type="EMBL" id="MT144090">
    <property type="protein sequence ID" value="QJA48557.1"/>
    <property type="molecule type" value="Genomic_DNA"/>
</dbReference>
<dbReference type="InterPro" id="IPR027417">
    <property type="entry name" value="P-loop_NTPase"/>
</dbReference>
<organism evidence="12">
    <name type="scientific">viral metagenome</name>
    <dbReference type="NCBI Taxonomy" id="1070528"/>
    <lineage>
        <taxon>unclassified sequences</taxon>
        <taxon>metagenomes</taxon>
        <taxon>organismal metagenomes</taxon>
    </lineage>
</organism>
<evidence type="ECO:0000256" key="7">
    <source>
        <dbReference type="ARBA" id="ARBA00023125"/>
    </source>
</evidence>
<dbReference type="GO" id="GO:0043139">
    <property type="term" value="F:5'-3' DNA helicase activity"/>
    <property type="evidence" value="ECO:0007669"/>
    <property type="project" value="UniProtKB-EC"/>
</dbReference>
<dbReference type="Pfam" id="PF03796">
    <property type="entry name" value="DnaB_C"/>
    <property type="match status" value="1"/>
</dbReference>
<proteinExistence type="inferred from homology"/>
<reference evidence="12" key="1">
    <citation type="submission" date="2020-03" db="EMBL/GenBank/DDBJ databases">
        <title>The deep terrestrial virosphere.</title>
        <authorList>
            <person name="Holmfeldt K."/>
            <person name="Nilsson E."/>
            <person name="Simone D."/>
            <person name="Lopez-Fernandez M."/>
            <person name="Wu X."/>
            <person name="de Brujin I."/>
            <person name="Lundin D."/>
            <person name="Andersson A."/>
            <person name="Bertilsson S."/>
            <person name="Dopson M."/>
        </authorList>
    </citation>
    <scope>NUCLEOTIDE SEQUENCE</scope>
    <source>
        <strain evidence="12">TM448A01027</strain>
        <strain evidence="13">TM448B03372</strain>
    </source>
</reference>
<dbReference type="PANTHER" id="PTHR30153:SF2">
    <property type="entry name" value="REPLICATIVE DNA HELICASE"/>
    <property type="match status" value="1"/>
</dbReference>
<evidence type="ECO:0000259" key="11">
    <source>
        <dbReference type="PROSITE" id="PS51199"/>
    </source>
</evidence>
<evidence type="ECO:0000256" key="4">
    <source>
        <dbReference type="ARBA" id="ARBA00022801"/>
    </source>
</evidence>
<feature type="domain" description="SF4 helicase" evidence="11">
    <location>
        <begin position="167"/>
        <end position="425"/>
    </location>
</feature>
<dbReference type="PROSITE" id="PS51199">
    <property type="entry name" value="SF4_HELICASE"/>
    <property type="match status" value="1"/>
</dbReference>
<dbReference type="GO" id="GO:0005829">
    <property type="term" value="C:cytosol"/>
    <property type="evidence" value="ECO:0007669"/>
    <property type="project" value="TreeGrafter"/>
</dbReference>
<keyword evidence="6" id="KW-0067">ATP-binding</keyword>
<dbReference type="Gene3D" id="1.10.860.10">
    <property type="entry name" value="DNAb Helicase, Chain A"/>
    <property type="match status" value="1"/>
</dbReference>
<keyword evidence="7" id="KW-0238">DNA-binding</keyword>
<dbReference type="AlphaFoldDB" id="A0A6H1ZMK5"/>
<dbReference type="GO" id="GO:0016787">
    <property type="term" value="F:hydrolase activity"/>
    <property type="evidence" value="ECO:0007669"/>
    <property type="project" value="UniProtKB-KW"/>
</dbReference>
<evidence type="ECO:0000313" key="13">
    <source>
        <dbReference type="EMBL" id="QJI02571.1"/>
    </source>
</evidence>
<dbReference type="InterPro" id="IPR016136">
    <property type="entry name" value="DNA_helicase_N/primase_C"/>
</dbReference>
<keyword evidence="3" id="KW-0547">Nucleotide-binding</keyword>
<keyword evidence="5 12" id="KW-0347">Helicase</keyword>
<sequence length="425" mass="48304">MIISDKIFPQALDSERVMLGSMLLNNDCMLDVTAITSPAECYRTAHVKIFQSMIRLEQFDVVSLTDALQRENILEELGGTYYLTELVQVIPSSADVLRHAKLIHEKYLLRRIIEDCNKLSERAYNQEPPEEILEDLGKLSLLDVVSYKDKTFAELIHESNDLIDQRIQGHIIDRKSGLRALDGLIGGFSGGKLICIAGWSSQGKTALMNQIVLNVAVQENFPVVVFELEMTDLEITQRIVAAEAKVCLFRYFLGRLNPDEHEKVSKVLQYLPIAPIIIDERPGVTLEYIKAKCRRLKRKRNIGMICIDYLQLMELPHAETGASAISKATRGFKNLAKELNVPIILLSQFSKDETRSNKRPNTGYLKGSSSIEQDSDIIIFPWLPNYENRNEAVLIIDKHRNGPTGEIKDIRFNTDWIGFEEKKQI</sequence>
<dbReference type="GO" id="GO:0005524">
    <property type="term" value="F:ATP binding"/>
    <property type="evidence" value="ECO:0007669"/>
    <property type="project" value="UniProtKB-KW"/>
</dbReference>
<dbReference type="InterPro" id="IPR036185">
    <property type="entry name" value="DNA_heli_DnaB-like_N_sf"/>
</dbReference>
<keyword evidence="8" id="KW-0413">Isomerase</keyword>
<protein>
    <recommendedName>
        <fullName evidence="9">DNA 5'-3' helicase</fullName>
        <ecNumber evidence="9">5.6.2.3</ecNumber>
    </recommendedName>
</protein>
<evidence type="ECO:0000256" key="9">
    <source>
        <dbReference type="ARBA" id="ARBA00044969"/>
    </source>
</evidence>
<keyword evidence="4" id="KW-0378">Hydrolase</keyword>
<keyword evidence="2" id="KW-0235">DNA replication</keyword>
<dbReference type="EC" id="5.6.2.3" evidence="9"/>
<dbReference type="SUPFAM" id="SSF52540">
    <property type="entry name" value="P-loop containing nucleoside triphosphate hydrolases"/>
    <property type="match status" value="1"/>
</dbReference>
<dbReference type="Pfam" id="PF00772">
    <property type="entry name" value="DnaB"/>
    <property type="match status" value="1"/>
</dbReference>
<gene>
    <name evidence="12" type="ORF">TM448A01027_0009</name>
    <name evidence="13" type="ORF">TM448B03372_0013</name>
</gene>
<dbReference type="EMBL" id="MT145012">
    <property type="protein sequence ID" value="QJI02571.1"/>
    <property type="molecule type" value="Genomic_DNA"/>
</dbReference>
<evidence type="ECO:0000256" key="2">
    <source>
        <dbReference type="ARBA" id="ARBA00022705"/>
    </source>
</evidence>
<accession>A0A6H1ZMK5</accession>
<evidence type="ECO:0000256" key="6">
    <source>
        <dbReference type="ARBA" id="ARBA00022840"/>
    </source>
</evidence>
<comment type="similarity">
    <text evidence="1">Belongs to the helicase family. DnaB subfamily.</text>
</comment>